<gene>
    <name evidence="1" type="ORF">M5X09_05790</name>
</gene>
<keyword evidence="2" id="KW-1185">Reference proteome</keyword>
<comment type="caution">
    <text evidence="1">The sequence shown here is derived from an EMBL/GenBank/DDBJ whole genome shotgun (WGS) entry which is preliminary data.</text>
</comment>
<protein>
    <submittedName>
        <fullName evidence="1">Uncharacterized protein</fullName>
    </submittedName>
</protein>
<dbReference type="Gene3D" id="2.60.200.60">
    <property type="match status" value="1"/>
</dbReference>
<reference evidence="1 2" key="1">
    <citation type="submission" date="2022-05" db="EMBL/GenBank/DDBJ databases">
        <title>Genome Sequencing of Bee-Associated Microbes.</title>
        <authorList>
            <person name="Dunlap C."/>
        </authorList>
    </citation>
    <scope>NUCLEOTIDE SEQUENCE [LARGE SCALE GENOMIC DNA]</scope>
    <source>
        <strain evidence="1 2">NRRL NRS-1438</strain>
    </source>
</reference>
<evidence type="ECO:0000313" key="2">
    <source>
        <dbReference type="Proteomes" id="UP001207626"/>
    </source>
</evidence>
<dbReference type="Proteomes" id="UP001207626">
    <property type="component" value="Unassembled WGS sequence"/>
</dbReference>
<proteinExistence type="predicted"/>
<sequence length="150" mass="15410">MAAIALHGHRTDQSTKSGHVTYDIYRYEDDPRDGWYYSSSGSTGALITGTISSSSGSVVVNGTSICTVGDAVNETWVASPPVPSHSSYTEYRNVIPGTSGSGQGKITGGNTGNVYMNGKLIAVQGSAVTTHLGTTTKINGGNSTVMIGSS</sequence>
<dbReference type="EMBL" id="JAMDLW010000006">
    <property type="protein sequence ID" value="MCY9519194.1"/>
    <property type="molecule type" value="Genomic_DNA"/>
</dbReference>
<accession>A0ABT4DPF2</accession>
<name>A0ABT4DPF2_9BACL</name>
<dbReference type="RefSeq" id="WP_140397860.1">
    <property type="nucleotide sequence ID" value="NZ_JAMDLV010000064.1"/>
</dbReference>
<evidence type="ECO:0000313" key="1">
    <source>
        <dbReference type="EMBL" id="MCY9519194.1"/>
    </source>
</evidence>
<organism evidence="1 2">
    <name type="scientific">Paenibacillus apiarius</name>
    <dbReference type="NCBI Taxonomy" id="46240"/>
    <lineage>
        <taxon>Bacteria</taxon>
        <taxon>Bacillati</taxon>
        <taxon>Bacillota</taxon>
        <taxon>Bacilli</taxon>
        <taxon>Bacillales</taxon>
        <taxon>Paenibacillaceae</taxon>
        <taxon>Paenibacillus</taxon>
    </lineage>
</organism>